<evidence type="ECO:0000256" key="6">
    <source>
        <dbReference type="ARBA" id="ARBA00022967"/>
    </source>
</evidence>
<dbReference type="PANTHER" id="PTHR43294:SF20">
    <property type="entry name" value="P-TYPE ATPASE"/>
    <property type="match status" value="1"/>
</dbReference>
<dbReference type="InterPro" id="IPR023214">
    <property type="entry name" value="HAD_sf"/>
</dbReference>
<dbReference type="InterPro" id="IPR018303">
    <property type="entry name" value="ATPase_P-typ_P_site"/>
</dbReference>
<dbReference type="SFLD" id="SFLDF00027">
    <property type="entry name" value="p-type_atpase"/>
    <property type="match status" value="1"/>
</dbReference>
<dbReference type="PANTHER" id="PTHR43294">
    <property type="entry name" value="SODIUM/POTASSIUM-TRANSPORTING ATPASE SUBUNIT ALPHA"/>
    <property type="match status" value="1"/>
</dbReference>
<dbReference type="Pfam" id="PF00690">
    <property type="entry name" value="Cation_ATPase_N"/>
    <property type="match status" value="1"/>
</dbReference>
<keyword evidence="12" id="KW-1185">Reference proteome</keyword>
<keyword evidence="8 9" id="KW-0472">Membrane</keyword>
<dbReference type="InterPro" id="IPR004014">
    <property type="entry name" value="ATPase_P-typ_cation-transptr_N"/>
</dbReference>
<dbReference type="PRINTS" id="PR00120">
    <property type="entry name" value="HATPASE"/>
</dbReference>
<dbReference type="Pfam" id="PF00689">
    <property type="entry name" value="Cation_ATPase_C"/>
    <property type="match status" value="1"/>
</dbReference>
<dbReference type="Pfam" id="PF13246">
    <property type="entry name" value="Cation_ATPase"/>
    <property type="match status" value="1"/>
</dbReference>
<protein>
    <submittedName>
        <fullName evidence="11">Cation-transporting P-type ATPase</fullName>
    </submittedName>
</protein>
<dbReference type="InterPro" id="IPR059000">
    <property type="entry name" value="ATPase_P-type_domA"/>
</dbReference>
<dbReference type="InterPro" id="IPR023299">
    <property type="entry name" value="ATPase_P-typ_cyto_dom_N"/>
</dbReference>
<feature type="transmembrane region" description="Helical" evidence="9">
    <location>
        <begin position="674"/>
        <end position="701"/>
    </location>
</feature>
<keyword evidence="5" id="KW-0067">ATP-binding</keyword>
<organism evidence="11 12">
    <name type="scientific">Aurantiacibacter gilvus</name>
    <dbReference type="NCBI Taxonomy" id="3139141"/>
    <lineage>
        <taxon>Bacteria</taxon>
        <taxon>Pseudomonadati</taxon>
        <taxon>Pseudomonadota</taxon>
        <taxon>Alphaproteobacteria</taxon>
        <taxon>Sphingomonadales</taxon>
        <taxon>Erythrobacteraceae</taxon>
        <taxon>Aurantiacibacter</taxon>
    </lineage>
</organism>
<sequence>MRGSDFHSRPAADLLLEFAVDRARGLDEVEVSRRMAQYGPNRLEAQGKVSALNILLHQLASPVTYLLAAAAGIGLAFGQHLEALAILAVLLTNTLIGFVAETKATRSMQALRSLGHRSARVLREGGQHIIPAEQLVPGDIVLVEGGDVISADMRILSASRLVVDESTLTGESEPVEKSADTVAADARLADRASMLYKGTAVSRGTATCLIVGTGFDTELGRISQLVAEARSSRSPLEKRLAEVAGHLVWLTLGLATLIVLAGLLRNADPFLIVTTGIALAIAAIPEGLPVVATLALAQGMWRMARQDALVRQLSAVETFGSTTLILTDKTGTLTENRMEVVTLCLPAAELTPGQFVSGTVDGAVTTQLEGLLQVAALCNSSSLEGNGDAGIGDPMELALLRAAASSGFDRSELSERLPPLYEHAFDTATRMMASVHGAGDGFLYAVKGAPEAVLSHCTKVRFPDGDVPLDENGVTEWRELVSRLAGEGLRVLALASKAAASDSEEPYDNLVLLGVAGLRDPARAGVAEAIAACRQAGINVAIVTGDHAVTALAIGRQVGLPVDRAKALEGHNLARIDFDGASLKATTVFARVNPDEKLALVRAFQEAGEVVAMTGDGVNDAPALRQADIGVAMGKRGTDVAREAADMVLLDDSFQTIVVAIREGRVIFENIRRFVSYLLSCNLSEVLVVGLAVLLALPLPILPLQILFLNLVTDVFPAFALATAQGDASVMRRPPRPSAEPLLGLPQWRRIVLHGLALTGATFAAMTIAEGLLGLHGAAMVTVTFLTLAFSQLWHVFNMRHPDAGILRNEISRNPWVWSAIGLCSLLILAALYQPQLSALLGLVRPDGAMWLTALSASLAPLLVIQCASLLTCPGEEERAR</sequence>
<proteinExistence type="inferred from homology"/>
<dbReference type="Gene3D" id="1.20.1110.10">
    <property type="entry name" value="Calcium-transporting ATPase, transmembrane domain"/>
    <property type="match status" value="1"/>
</dbReference>
<dbReference type="InterPro" id="IPR050510">
    <property type="entry name" value="Cation_transp_ATPase_P-type"/>
</dbReference>
<evidence type="ECO:0000256" key="2">
    <source>
        <dbReference type="ARBA" id="ARBA00005675"/>
    </source>
</evidence>
<feature type="transmembrane region" description="Helical" evidence="9">
    <location>
        <begin position="54"/>
        <end position="77"/>
    </location>
</feature>
<dbReference type="Pfam" id="PF00122">
    <property type="entry name" value="E1-E2_ATPase"/>
    <property type="match status" value="1"/>
</dbReference>
<feature type="transmembrane region" description="Helical" evidence="9">
    <location>
        <begin position="240"/>
        <end position="264"/>
    </location>
</feature>
<dbReference type="SUPFAM" id="SSF56784">
    <property type="entry name" value="HAD-like"/>
    <property type="match status" value="1"/>
</dbReference>
<evidence type="ECO:0000256" key="5">
    <source>
        <dbReference type="ARBA" id="ARBA00022840"/>
    </source>
</evidence>
<comment type="similarity">
    <text evidence="2">Belongs to the cation transport ATPase (P-type) (TC 3.A.3) family. Type IIA subfamily.</text>
</comment>
<dbReference type="PRINTS" id="PR00119">
    <property type="entry name" value="CATATPASE"/>
</dbReference>
<dbReference type="SUPFAM" id="SSF81653">
    <property type="entry name" value="Calcium ATPase, transduction domain A"/>
    <property type="match status" value="1"/>
</dbReference>
<dbReference type="Proteomes" id="UP001497045">
    <property type="component" value="Unassembled WGS sequence"/>
</dbReference>
<comment type="subcellular location">
    <subcellularLocation>
        <location evidence="1">Membrane</location>
        <topology evidence="1">Multi-pass membrane protein</topology>
    </subcellularLocation>
</comment>
<feature type="transmembrane region" description="Helical" evidence="9">
    <location>
        <begin position="83"/>
        <end position="100"/>
    </location>
</feature>
<feature type="domain" description="Cation-transporting P-type ATPase N-terminal" evidence="10">
    <location>
        <begin position="5"/>
        <end position="79"/>
    </location>
</feature>
<feature type="transmembrane region" description="Helical" evidence="9">
    <location>
        <begin position="775"/>
        <end position="794"/>
    </location>
</feature>
<dbReference type="InterPro" id="IPR036412">
    <property type="entry name" value="HAD-like_sf"/>
</dbReference>
<comment type="caution">
    <text evidence="11">The sequence shown here is derived from an EMBL/GenBank/DDBJ whole genome shotgun (WGS) entry which is preliminary data.</text>
</comment>
<dbReference type="InterPro" id="IPR001757">
    <property type="entry name" value="P_typ_ATPase"/>
</dbReference>
<keyword evidence="6" id="KW-1278">Translocase</keyword>
<dbReference type="PROSITE" id="PS00154">
    <property type="entry name" value="ATPASE_E1_E2"/>
    <property type="match status" value="1"/>
</dbReference>
<name>A0ABU9IF42_9SPHN</name>
<dbReference type="Gene3D" id="2.70.150.10">
    <property type="entry name" value="Calcium-transporting ATPase, cytoplasmic transduction domain A"/>
    <property type="match status" value="1"/>
</dbReference>
<feature type="transmembrane region" description="Helical" evidence="9">
    <location>
        <begin position="707"/>
        <end position="730"/>
    </location>
</feature>
<dbReference type="NCBIfam" id="TIGR01494">
    <property type="entry name" value="ATPase_P-type"/>
    <property type="match status" value="2"/>
</dbReference>
<dbReference type="RefSeq" id="WP_341673606.1">
    <property type="nucleotide sequence ID" value="NZ_JBBYHV010000002.1"/>
</dbReference>
<feature type="transmembrane region" description="Helical" evidence="9">
    <location>
        <begin position="751"/>
        <end position="769"/>
    </location>
</feature>
<dbReference type="Gene3D" id="3.40.1110.10">
    <property type="entry name" value="Calcium-transporting ATPase, cytoplasmic domain N"/>
    <property type="match status" value="1"/>
</dbReference>
<dbReference type="SUPFAM" id="SSF81660">
    <property type="entry name" value="Metal cation-transporting ATPase, ATP-binding domain N"/>
    <property type="match status" value="1"/>
</dbReference>
<dbReference type="SFLD" id="SFLDG00002">
    <property type="entry name" value="C1.7:_P-type_atpase_like"/>
    <property type="match status" value="1"/>
</dbReference>
<reference evidence="11 12" key="1">
    <citation type="submission" date="2024-04" db="EMBL/GenBank/DDBJ databases">
        <title>Aurantiacibacter sp. DGU6 16S ribosomal RNA gene Genome sequencing and assembly.</title>
        <authorList>
            <person name="Park S."/>
        </authorList>
    </citation>
    <scope>NUCLEOTIDE SEQUENCE [LARGE SCALE GENOMIC DNA]</scope>
    <source>
        <strain evidence="11 12">DGU6</strain>
    </source>
</reference>
<dbReference type="SUPFAM" id="SSF81665">
    <property type="entry name" value="Calcium ATPase, transmembrane domain M"/>
    <property type="match status" value="1"/>
</dbReference>
<gene>
    <name evidence="11" type="ORF">AAEO60_10175</name>
</gene>
<feature type="transmembrane region" description="Helical" evidence="9">
    <location>
        <begin position="848"/>
        <end position="871"/>
    </location>
</feature>
<dbReference type="InterPro" id="IPR008250">
    <property type="entry name" value="ATPase_P-typ_transduc_dom_A_sf"/>
</dbReference>
<evidence type="ECO:0000256" key="3">
    <source>
        <dbReference type="ARBA" id="ARBA00022692"/>
    </source>
</evidence>
<keyword evidence="3 9" id="KW-0812">Transmembrane</keyword>
<dbReference type="SMART" id="SM00831">
    <property type="entry name" value="Cation_ATPase_N"/>
    <property type="match status" value="1"/>
</dbReference>
<evidence type="ECO:0000256" key="9">
    <source>
        <dbReference type="SAM" id="Phobius"/>
    </source>
</evidence>
<dbReference type="InterPro" id="IPR006068">
    <property type="entry name" value="ATPase_P-typ_cation-transptr_C"/>
</dbReference>
<evidence type="ECO:0000256" key="4">
    <source>
        <dbReference type="ARBA" id="ARBA00022741"/>
    </source>
</evidence>
<evidence type="ECO:0000259" key="10">
    <source>
        <dbReference type="SMART" id="SM00831"/>
    </source>
</evidence>
<keyword evidence="7 9" id="KW-1133">Transmembrane helix</keyword>
<keyword evidence="4" id="KW-0547">Nucleotide-binding</keyword>
<dbReference type="Gene3D" id="3.40.50.1000">
    <property type="entry name" value="HAD superfamily/HAD-like"/>
    <property type="match status" value="1"/>
</dbReference>
<evidence type="ECO:0000256" key="7">
    <source>
        <dbReference type="ARBA" id="ARBA00022989"/>
    </source>
</evidence>
<dbReference type="EMBL" id="JBBYHV010000002">
    <property type="protein sequence ID" value="MEL1251039.1"/>
    <property type="molecule type" value="Genomic_DNA"/>
</dbReference>
<evidence type="ECO:0000313" key="12">
    <source>
        <dbReference type="Proteomes" id="UP001497045"/>
    </source>
</evidence>
<evidence type="ECO:0000256" key="1">
    <source>
        <dbReference type="ARBA" id="ARBA00004141"/>
    </source>
</evidence>
<evidence type="ECO:0000256" key="8">
    <source>
        <dbReference type="ARBA" id="ARBA00023136"/>
    </source>
</evidence>
<accession>A0ABU9IF42</accession>
<evidence type="ECO:0000313" key="11">
    <source>
        <dbReference type="EMBL" id="MEL1251039.1"/>
    </source>
</evidence>
<dbReference type="SFLD" id="SFLDS00003">
    <property type="entry name" value="Haloacid_Dehalogenase"/>
    <property type="match status" value="1"/>
</dbReference>
<feature type="transmembrane region" description="Helical" evidence="9">
    <location>
        <begin position="815"/>
        <end position="833"/>
    </location>
</feature>
<dbReference type="InterPro" id="IPR044492">
    <property type="entry name" value="P_typ_ATPase_HD_dom"/>
</dbReference>
<feature type="transmembrane region" description="Helical" evidence="9">
    <location>
        <begin position="270"/>
        <end position="297"/>
    </location>
</feature>
<dbReference type="InterPro" id="IPR023298">
    <property type="entry name" value="ATPase_P-typ_TM_dom_sf"/>
</dbReference>